<name>A0ABS2DXD8_9BURK</name>
<dbReference type="EMBL" id="JACJJC010000406">
    <property type="protein sequence ID" value="MBM6705370.1"/>
    <property type="molecule type" value="Genomic_DNA"/>
</dbReference>
<protein>
    <submittedName>
        <fullName evidence="1">Flavocytochrome c</fullName>
    </submittedName>
</protein>
<dbReference type="Gene3D" id="3.90.700.10">
    <property type="entry name" value="Succinate dehydrogenase/fumarate reductase flavoprotein, catalytic domain"/>
    <property type="match status" value="1"/>
</dbReference>
<evidence type="ECO:0000313" key="1">
    <source>
        <dbReference type="EMBL" id="MBM6705370.1"/>
    </source>
</evidence>
<keyword evidence="2" id="KW-1185">Reference proteome</keyword>
<organism evidence="1 2">
    <name type="scientific">Sutterella massiliensis</name>
    <dbReference type="NCBI Taxonomy" id="1816689"/>
    <lineage>
        <taxon>Bacteria</taxon>
        <taxon>Pseudomonadati</taxon>
        <taxon>Pseudomonadota</taxon>
        <taxon>Betaproteobacteria</taxon>
        <taxon>Burkholderiales</taxon>
        <taxon>Sutterellaceae</taxon>
        <taxon>Sutterella</taxon>
    </lineage>
</organism>
<evidence type="ECO:0000313" key="2">
    <source>
        <dbReference type="Proteomes" id="UP000715095"/>
    </source>
</evidence>
<dbReference type="Proteomes" id="UP000715095">
    <property type="component" value="Unassembled WGS sequence"/>
</dbReference>
<accession>A0ABS2DXD8</accession>
<gene>
    <name evidence="1" type="ORF">H6A60_12945</name>
</gene>
<dbReference type="SUPFAM" id="SSF56425">
    <property type="entry name" value="Succinate dehydrogenase/fumarate reductase flavoprotein, catalytic domain"/>
    <property type="match status" value="1"/>
</dbReference>
<dbReference type="InterPro" id="IPR027477">
    <property type="entry name" value="Succ_DH/fumarate_Rdtase_cat_sf"/>
</dbReference>
<proteinExistence type="predicted"/>
<sequence length="74" mass="8559">MNESLPYKDLGTAALLEPGFGTYILFDEEMRRRQMKMRPNDAYLWRSIDEGRVPDYVFRGETLEEAAQKAGLEA</sequence>
<feature type="non-terminal residue" evidence="1">
    <location>
        <position position="74"/>
    </location>
</feature>
<reference evidence="1 2" key="1">
    <citation type="journal article" date="2021" name="Sci. Rep.">
        <title>The distribution of antibiotic resistance genes in chicken gut microbiota commensals.</title>
        <authorList>
            <person name="Juricova H."/>
            <person name="Matiasovicova J."/>
            <person name="Kubasova T."/>
            <person name="Cejkova D."/>
            <person name="Rychlik I."/>
        </authorList>
    </citation>
    <scope>NUCLEOTIDE SEQUENCE [LARGE SCALE GENOMIC DNA]</scope>
    <source>
        <strain evidence="1 2">An829</strain>
    </source>
</reference>
<comment type="caution">
    <text evidence="1">The sequence shown here is derived from an EMBL/GenBank/DDBJ whole genome shotgun (WGS) entry which is preliminary data.</text>
</comment>